<accession>A0A6C0LHE8</accession>
<proteinExistence type="predicted"/>
<feature type="coiled-coil region" evidence="1">
    <location>
        <begin position="4"/>
        <end position="34"/>
    </location>
</feature>
<dbReference type="AlphaFoldDB" id="A0A6C0LHE8"/>
<sequence length="140" mass="16332">MATLRELEALKAIVEAQKQKISDLKQEILDVKTIVSELVKNYKIVINKSSSKENNNDLSIIFTKYKYSLLVKNKYPDKNTTLKCKNELKELDAKWFKNESTQGWLFVGICKDSDKSLEEVSQFIVDKLNDNKYNLEIEYE</sequence>
<protein>
    <submittedName>
        <fullName evidence="2">Uncharacterized protein</fullName>
    </submittedName>
</protein>
<name>A0A6C0LHE8_9ZZZZ</name>
<evidence type="ECO:0000313" key="2">
    <source>
        <dbReference type="EMBL" id="QHU28974.1"/>
    </source>
</evidence>
<reference evidence="2" key="1">
    <citation type="journal article" date="2020" name="Nature">
        <title>Giant virus diversity and host interactions through global metagenomics.</title>
        <authorList>
            <person name="Schulz F."/>
            <person name="Roux S."/>
            <person name="Paez-Espino D."/>
            <person name="Jungbluth S."/>
            <person name="Walsh D.A."/>
            <person name="Denef V.J."/>
            <person name="McMahon K.D."/>
            <person name="Konstantinidis K.T."/>
            <person name="Eloe-Fadrosh E.A."/>
            <person name="Kyrpides N.C."/>
            <person name="Woyke T."/>
        </authorList>
    </citation>
    <scope>NUCLEOTIDE SEQUENCE</scope>
    <source>
        <strain evidence="2">GVMAG-M-3300027791-30</strain>
    </source>
</reference>
<organism evidence="2">
    <name type="scientific">viral metagenome</name>
    <dbReference type="NCBI Taxonomy" id="1070528"/>
    <lineage>
        <taxon>unclassified sequences</taxon>
        <taxon>metagenomes</taxon>
        <taxon>organismal metagenomes</taxon>
    </lineage>
</organism>
<evidence type="ECO:0000256" key="1">
    <source>
        <dbReference type="SAM" id="Coils"/>
    </source>
</evidence>
<dbReference type="EMBL" id="MN740478">
    <property type="protein sequence ID" value="QHU28974.1"/>
    <property type="molecule type" value="Genomic_DNA"/>
</dbReference>
<keyword evidence="1" id="KW-0175">Coiled coil</keyword>